<feature type="region of interest" description="Disordered" evidence="6">
    <location>
        <begin position="297"/>
        <end position="353"/>
    </location>
</feature>
<keyword evidence="5" id="KW-0539">Nucleus</keyword>
<sequence length="353" mass="37549">MAPAQRIVHGPCVDSSVPVASEAVIAQSQELFPFCGEASAESGVAGRKVESAAAATTTTTTTTTTDWTFPGEWPLDRQCILRLPSDLAIRAQACLVGLDKDPAGGSSEGRVGEEIDIVLRPAPAATADGCEGPAGGSTRRFEVQAFGELLNGTLVDLPCHAETHMLQLRSGQPEVAYKAADVAQMLIVHREAEPPGAARCLDRSTFKWRSGLTPPARLISQRKFRGVPRPESMFSRERIAEATQAIRDRMVSAPFVYEEETEVDEATLQELQQTQPENIWRPPPPAENATAAVLRSAVGERGSGSRSFSAPGGKASASRVSDGATGISSTSGGRRPEGSTSEGDSKRRRLRIT</sequence>
<dbReference type="InterPro" id="IPR006751">
    <property type="entry name" value="TAFII55_prot_cons_reg"/>
</dbReference>
<comment type="subcellular location">
    <subcellularLocation>
        <location evidence="1">Nucleus</location>
    </subcellularLocation>
</comment>
<evidence type="ECO:0000256" key="3">
    <source>
        <dbReference type="ARBA" id="ARBA00023015"/>
    </source>
</evidence>
<keyword evidence="3" id="KW-0805">Transcription regulation</keyword>
<gene>
    <name evidence="8" type="ORF">PGLA1383_LOCUS53399</name>
</gene>
<dbReference type="InterPro" id="IPR037817">
    <property type="entry name" value="TAF7"/>
</dbReference>
<proteinExistence type="inferred from homology"/>
<accession>A0A813HIW7</accession>
<dbReference type="PANTHER" id="PTHR12228">
    <property type="entry name" value="TRANSCRIPTION INITIATION FACTOR TFIID 55 KD SUBUNIT-RELATED"/>
    <property type="match status" value="1"/>
</dbReference>
<keyword evidence="4" id="KW-0804">Transcription</keyword>
<name>A0A813HIW7_POLGL</name>
<evidence type="ECO:0000313" key="8">
    <source>
        <dbReference type="EMBL" id="CAE8638136.1"/>
    </source>
</evidence>
<feature type="domain" description="TAFII55 protein conserved region" evidence="7">
    <location>
        <begin position="75"/>
        <end position="244"/>
    </location>
</feature>
<evidence type="ECO:0000256" key="2">
    <source>
        <dbReference type="ARBA" id="ARBA00009368"/>
    </source>
</evidence>
<keyword evidence="9" id="KW-1185">Reference proteome</keyword>
<dbReference type="EMBL" id="CAJNNV010031873">
    <property type="protein sequence ID" value="CAE8638136.1"/>
    <property type="molecule type" value="Genomic_DNA"/>
</dbReference>
<evidence type="ECO:0000256" key="1">
    <source>
        <dbReference type="ARBA" id="ARBA00004123"/>
    </source>
</evidence>
<evidence type="ECO:0000256" key="6">
    <source>
        <dbReference type="SAM" id="MobiDB-lite"/>
    </source>
</evidence>
<dbReference type="OMA" id="CHAETHM"/>
<evidence type="ECO:0000256" key="5">
    <source>
        <dbReference type="ARBA" id="ARBA00023242"/>
    </source>
</evidence>
<organism evidence="8 9">
    <name type="scientific">Polarella glacialis</name>
    <name type="common">Dinoflagellate</name>
    <dbReference type="NCBI Taxonomy" id="89957"/>
    <lineage>
        <taxon>Eukaryota</taxon>
        <taxon>Sar</taxon>
        <taxon>Alveolata</taxon>
        <taxon>Dinophyceae</taxon>
        <taxon>Suessiales</taxon>
        <taxon>Suessiaceae</taxon>
        <taxon>Polarella</taxon>
    </lineage>
</organism>
<evidence type="ECO:0000259" key="7">
    <source>
        <dbReference type="SMART" id="SM01370"/>
    </source>
</evidence>
<evidence type="ECO:0000256" key="4">
    <source>
        <dbReference type="ARBA" id="ARBA00023163"/>
    </source>
</evidence>
<dbReference type="SMART" id="SM01370">
    <property type="entry name" value="TAFII55_N"/>
    <property type="match status" value="1"/>
</dbReference>
<reference evidence="8" key="1">
    <citation type="submission" date="2021-02" db="EMBL/GenBank/DDBJ databases">
        <authorList>
            <person name="Dougan E. K."/>
            <person name="Rhodes N."/>
            <person name="Thang M."/>
            <person name="Chan C."/>
        </authorList>
    </citation>
    <scope>NUCLEOTIDE SEQUENCE</scope>
</reference>
<comment type="similarity">
    <text evidence="2">Belongs to the TAF7 family.</text>
</comment>
<dbReference type="OrthoDB" id="153872at2759"/>
<dbReference type="PANTHER" id="PTHR12228:SF0">
    <property type="entry name" value="TATA-BOX BINDING PROTEIN ASSOCIATED FACTOR 7"/>
    <property type="match status" value="1"/>
</dbReference>
<dbReference type="Pfam" id="PF04658">
    <property type="entry name" value="TAFII55_N"/>
    <property type="match status" value="1"/>
</dbReference>
<dbReference type="Proteomes" id="UP000654075">
    <property type="component" value="Unassembled WGS sequence"/>
</dbReference>
<dbReference type="AlphaFoldDB" id="A0A813HIW7"/>
<feature type="compositionally biased region" description="Polar residues" evidence="6">
    <location>
        <begin position="326"/>
        <end position="342"/>
    </location>
</feature>
<dbReference type="GO" id="GO:0016251">
    <property type="term" value="F:RNA polymerase II general transcription initiation factor activity"/>
    <property type="evidence" value="ECO:0007669"/>
    <property type="project" value="TreeGrafter"/>
</dbReference>
<dbReference type="GO" id="GO:0051123">
    <property type="term" value="P:RNA polymerase II preinitiation complex assembly"/>
    <property type="evidence" value="ECO:0007669"/>
    <property type="project" value="TreeGrafter"/>
</dbReference>
<dbReference type="GO" id="GO:0005669">
    <property type="term" value="C:transcription factor TFIID complex"/>
    <property type="evidence" value="ECO:0007669"/>
    <property type="project" value="InterPro"/>
</dbReference>
<protein>
    <recommendedName>
        <fullName evidence="7">TAFII55 protein conserved region domain-containing protein</fullName>
    </recommendedName>
</protein>
<comment type="caution">
    <text evidence="8">The sequence shown here is derived from an EMBL/GenBank/DDBJ whole genome shotgun (WGS) entry which is preliminary data.</text>
</comment>
<evidence type="ECO:0000313" key="9">
    <source>
        <dbReference type="Proteomes" id="UP000654075"/>
    </source>
</evidence>